<dbReference type="AlphaFoldDB" id="A0A9P6CN75"/>
<dbReference type="SUPFAM" id="SSF53474">
    <property type="entry name" value="alpha/beta-Hydrolases"/>
    <property type="match status" value="1"/>
</dbReference>
<evidence type="ECO:0000313" key="4">
    <source>
        <dbReference type="Proteomes" id="UP000807353"/>
    </source>
</evidence>
<feature type="chain" id="PRO_5040378328" description="AB hydrolase-1 domain-containing protein" evidence="1">
    <location>
        <begin position="17"/>
        <end position="398"/>
    </location>
</feature>
<dbReference type="Gene3D" id="3.40.50.1820">
    <property type="entry name" value="alpha/beta hydrolase"/>
    <property type="match status" value="1"/>
</dbReference>
<protein>
    <recommendedName>
        <fullName evidence="2">AB hydrolase-1 domain-containing protein</fullName>
    </recommendedName>
</protein>
<dbReference type="OrthoDB" id="1743579at2759"/>
<keyword evidence="1" id="KW-0732">Signal</keyword>
<name>A0A9P6CN75_9AGAR</name>
<feature type="signal peptide" evidence="1">
    <location>
        <begin position="1"/>
        <end position="16"/>
    </location>
</feature>
<sequence length="398" mass="42484">MLNLAIYLLLAGSAWSLTTGSSCIDGLVPVKVSADPIKFDLPPPNSQSDLTAFLTRLTSETSNVTSAIKGRAVHLEATYNIWSMLCIPAGFPQNGSGIVEFAIHGINFDHSYWNFGGPGSPYNYVDAALEAGHAVFIYDRLGVGKSSKPDGIQEVQLATEIEVAASLVDILKCSNEGCTGGAGRDTFISEIELKNATFIGVGHSFGSLQLSGLASKYGNLFDASILTGFSSYSGGQKASLVAFGLTIASQQNPKRFGSLSSSYLATEGIYNDQMNFFRYPSFNFSALQLALDTKGTLTIGELLTQSTSPALNYTKPVFIVTGDKVFIFCGGDCYQALNGSGNLIDSTNTLFPATSDFSTYIPSETGHAVNVHYSAPGTYREIQAWISKRFGDRTSHSV</sequence>
<gene>
    <name evidence="3" type="ORF">BDZ94DRAFT_1319199</name>
</gene>
<proteinExistence type="predicted"/>
<dbReference type="Proteomes" id="UP000807353">
    <property type="component" value="Unassembled WGS sequence"/>
</dbReference>
<evidence type="ECO:0000256" key="1">
    <source>
        <dbReference type="SAM" id="SignalP"/>
    </source>
</evidence>
<keyword evidence="4" id="KW-1185">Reference proteome</keyword>
<dbReference type="InterPro" id="IPR029058">
    <property type="entry name" value="AB_hydrolase_fold"/>
</dbReference>
<feature type="domain" description="AB hydrolase-1" evidence="2">
    <location>
        <begin position="116"/>
        <end position="324"/>
    </location>
</feature>
<comment type="caution">
    <text evidence="3">The sequence shown here is derived from an EMBL/GenBank/DDBJ whole genome shotgun (WGS) entry which is preliminary data.</text>
</comment>
<organism evidence="3 4">
    <name type="scientific">Collybia nuda</name>
    <dbReference type="NCBI Taxonomy" id="64659"/>
    <lineage>
        <taxon>Eukaryota</taxon>
        <taxon>Fungi</taxon>
        <taxon>Dikarya</taxon>
        <taxon>Basidiomycota</taxon>
        <taxon>Agaricomycotina</taxon>
        <taxon>Agaricomycetes</taxon>
        <taxon>Agaricomycetidae</taxon>
        <taxon>Agaricales</taxon>
        <taxon>Tricholomatineae</taxon>
        <taxon>Clitocybaceae</taxon>
        <taxon>Collybia</taxon>
    </lineage>
</organism>
<evidence type="ECO:0000313" key="3">
    <source>
        <dbReference type="EMBL" id="KAF9466674.1"/>
    </source>
</evidence>
<reference evidence="3" key="1">
    <citation type="submission" date="2020-11" db="EMBL/GenBank/DDBJ databases">
        <authorList>
            <consortium name="DOE Joint Genome Institute"/>
            <person name="Ahrendt S."/>
            <person name="Riley R."/>
            <person name="Andreopoulos W."/>
            <person name="Labutti K."/>
            <person name="Pangilinan J."/>
            <person name="Ruiz-Duenas F.J."/>
            <person name="Barrasa J.M."/>
            <person name="Sanchez-Garcia M."/>
            <person name="Camarero S."/>
            <person name="Miyauchi S."/>
            <person name="Serrano A."/>
            <person name="Linde D."/>
            <person name="Babiker R."/>
            <person name="Drula E."/>
            <person name="Ayuso-Fernandez I."/>
            <person name="Pacheco R."/>
            <person name="Padilla G."/>
            <person name="Ferreira P."/>
            <person name="Barriuso J."/>
            <person name="Kellner H."/>
            <person name="Castanera R."/>
            <person name="Alfaro M."/>
            <person name="Ramirez L."/>
            <person name="Pisabarro A.G."/>
            <person name="Kuo A."/>
            <person name="Tritt A."/>
            <person name="Lipzen A."/>
            <person name="He G."/>
            <person name="Yan M."/>
            <person name="Ng V."/>
            <person name="Cullen D."/>
            <person name="Martin F."/>
            <person name="Rosso M.-N."/>
            <person name="Henrissat B."/>
            <person name="Hibbett D."/>
            <person name="Martinez A.T."/>
            <person name="Grigoriev I.V."/>
        </authorList>
    </citation>
    <scope>NUCLEOTIDE SEQUENCE</scope>
    <source>
        <strain evidence="3">CBS 247.69</strain>
    </source>
</reference>
<evidence type="ECO:0000259" key="2">
    <source>
        <dbReference type="Pfam" id="PF00561"/>
    </source>
</evidence>
<accession>A0A9P6CN75</accession>
<dbReference type="EMBL" id="MU150240">
    <property type="protein sequence ID" value="KAF9466674.1"/>
    <property type="molecule type" value="Genomic_DNA"/>
</dbReference>
<dbReference type="Pfam" id="PF00561">
    <property type="entry name" value="Abhydrolase_1"/>
    <property type="match status" value="1"/>
</dbReference>
<dbReference type="InterPro" id="IPR000073">
    <property type="entry name" value="AB_hydrolase_1"/>
</dbReference>